<dbReference type="GO" id="GO:0000976">
    <property type="term" value="F:transcription cis-regulatory region binding"/>
    <property type="evidence" value="ECO:0007669"/>
    <property type="project" value="TreeGrafter"/>
</dbReference>
<dbReference type="GO" id="GO:0003700">
    <property type="term" value="F:DNA-binding transcription factor activity"/>
    <property type="evidence" value="ECO:0007669"/>
    <property type="project" value="TreeGrafter"/>
</dbReference>
<dbReference type="Gene3D" id="1.10.357.10">
    <property type="entry name" value="Tetracycline Repressor, domain 2"/>
    <property type="match status" value="1"/>
</dbReference>
<dbReference type="InterPro" id="IPR036271">
    <property type="entry name" value="Tet_transcr_reg_TetR-rel_C_sf"/>
</dbReference>
<dbReference type="EMBL" id="FOXA01000010">
    <property type="protein sequence ID" value="SFP66490.1"/>
    <property type="molecule type" value="Genomic_DNA"/>
</dbReference>
<dbReference type="SUPFAM" id="SSF48498">
    <property type="entry name" value="Tetracyclin repressor-like, C-terminal domain"/>
    <property type="match status" value="1"/>
</dbReference>
<evidence type="ECO:0000256" key="3">
    <source>
        <dbReference type="ARBA" id="ARBA00023125"/>
    </source>
</evidence>
<dbReference type="Proteomes" id="UP000199356">
    <property type="component" value="Unassembled WGS sequence"/>
</dbReference>
<accession>A0A1I5S720</accession>
<dbReference type="SUPFAM" id="SSF46689">
    <property type="entry name" value="Homeodomain-like"/>
    <property type="match status" value="1"/>
</dbReference>
<feature type="DNA-binding region" description="H-T-H motif" evidence="5">
    <location>
        <begin position="32"/>
        <end position="51"/>
    </location>
</feature>
<name>A0A1I5S720_9RHOB</name>
<dbReference type="OrthoDB" id="9779746at2"/>
<evidence type="ECO:0000313" key="8">
    <source>
        <dbReference type="EMBL" id="SFP66490.1"/>
    </source>
</evidence>
<dbReference type="RefSeq" id="WP_093422683.1">
    <property type="nucleotide sequence ID" value="NZ_FOXA01000010.1"/>
</dbReference>
<feature type="domain" description="HTH tetR-type" evidence="7">
    <location>
        <begin position="10"/>
        <end position="69"/>
    </location>
</feature>
<keyword evidence="9" id="KW-1185">Reference proteome</keyword>
<evidence type="ECO:0000256" key="5">
    <source>
        <dbReference type="PROSITE-ProRule" id="PRU00335"/>
    </source>
</evidence>
<keyword evidence="4" id="KW-0804">Transcription</keyword>
<dbReference type="InterPro" id="IPR009057">
    <property type="entry name" value="Homeodomain-like_sf"/>
</dbReference>
<dbReference type="Pfam" id="PF00440">
    <property type="entry name" value="TetR_N"/>
    <property type="match status" value="1"/>
</dbReference>
<dbReference type="InterPro" id="IPR041490">
    <property type="entry name" value="KstR2_TetR_C"/>
</dbReference>
<dbReference type="PANTHER" id="PTHR30055:SF175">
    <property type="entry name" value="HTH-TYPE TRANSCRIPTIONAL REPRESSOR KSTR2"/>
    <property type="match status" value="1"/>
</dbReference>
<dbReference type="AlphaFoldDB" id="A0A1I5S720"/>
<organism evidence="8 9">
    <name type="scientific">Tranquillimonas alkanivorans</name>
    <dbReference type="NCBI Taxonomy" id="441119"/>
    <lineage>
        <taxon>Bacteria</taxon>
        <taxon>Pseudomonadati</taxon>
        <taxon>Pseudomonadota</taxon>
        <taxon>Alphaproteobacteria</taxon>
        <taxon>Rhodobacterales</taxon>
        <taxon>Roseobacteraceae</taxon>
        <taxon>Tranquillimonas</taxon>
    </lineage>
</organism>
<dbReference type="InterPro" id="IPR050109">
    <property type="entry name" value="HTH-type_TetR-like_transc_reg"/>
</dbReference>
<dbReference type="PROSITE" id="PS50977">
    <property type="entry name" value="HTH_TETR_2"/>
    <property type="match status" value="1"/>
</dbReference>
<evidence type="ECO:0000256" key="4">
    <source>
        <dbReference type="ARBA" id="ARBA00023163"/>
    </source>
</evidence>
<evidence type="ECO:0000256" key="6">
    <source>
        <dbReference type="SAM" id="MobiDB-lite"/>
    </source>
</evidence>
<dbReference type="STRING" id="441119.SAMN04488047_11075"/>
<sequence>MARPRADDYADKRAAIHRRAAQTLSEAGGRASMSRIAEDCGISKALLYHYYKNRDALISDILCTHLREIDRALAKACEGRAGADRLHCLSRTLLALYEDADDLHRLQLGALGKLPEEDARRIRTLERVILDRFRAAIREVAPDLDGAGMTAASMSLMGMLNWVFTWFRPGGALTRDEFARHATDMLLRSLEEAPRENIRRTEEPCQDVRSVRTKSATARR</sequence>
<protein>
    <submittedName>
        <fullName evidence="8">Transcriptional regulator, TetR family</fullName>
    </submittedName>
</protein>
<dbReference type="Gene3D" id="1.10.10.60">
    <property type="entry name" value="Homeodomain-like"/>
    <property type="match status" value="1"/>
</dbReference>
<evidence type="ECO:0000256" key="1">
    <source>
        <dbReference type="ARBA" id="ARBA00022491"/>
    </source>
</evidence>
<evidence type="ECO:0000313" key="9">
    <source>
        <dbReference type="Proteomes" id="UP000199356"/>
    </source>
</evidence>
<dbReference type="InterPro" id="IPR001647">
    <property type="entry name" value="HTH_TetR"/>
</dbReference>
<keyword evidence="3 5" id="KW-0238">DNA-binding</keyword>
<dbReference type="PANTHER" id="PTHR30055">
    <property type="entry name" value="HTH-TYPE TRANSCRIPTIONAL REGULATOR RUTR"/>
    <property type="match status" value="1"/>
</dbReference>
<dbReference type="Pfam" id="PF17932">
    <property type="entry name" value="TetR_C_24"/>
    <property type="match status" value="1"/>
</dbReference>
<feature type="region of interest" description="Disordered" evidence="6">
    <location>
        <begin position="196"/>
        <end position="220"/>
    </location>
</feature>
<keyword evidence="1" id="KW-0678">Repressor</keyword>
<gene>
    <name evidence="8" type="ORF">SAMN04488047_11075</name>
</gene>
<evidence type="ECO:0000259" key="7">
    <source>
        <dbReference type="PROSITE" id="PS50977"/>
    </source>
</evidence>
<evidence type="ECO:0000256" key="2">
    <source>
        <dbReference type="ARBA" id="ARBA00023015"/>
    </source>
</evidence>
<keyword evidence="2" id="KW-0805">Transcription regulation</keyword>
<reference evidence="8 9" key="1">
    <citation type="submission" date="2016-10" db="EMBL/GenBank/DDBJ databases">
        <authorList>
            <person name="de Groot N.N."/>
        </authorList>
    </citation>
    <scope>NUCLEOTIDE SEQUENCE [LARGE SCALE GENOMIC DNA]</scope>
    <source>
        <strain evidence="8 9">DSM 19547</strain>
    </source>
</reference>
<proteinExistence type="predicted"/>